<dbReference type="Proteomes" id="UP001152622">
    <property type="component" value="Chromosome 23"/>
</dbReference>
<protein>
    <recommendedName>
        <fullName evidence="3">DDE Tnp4 domain-containing protein</fullName>
    </recommendedName>
</protein>
<sequence length="189" mass="21401">MHDWSHEMEIFLLLYWLACGASYRVVADKFSIPLPTVCRSVHRMIELLLGILHRFIHFLRFAQQSGHVAFRHAVGAIDGCHIRIRPSAEPQKMSYMNRKLFPSIILQGICDSKGHFLKTYIGQKGLRPLLCWGRRGREHNSTSSGPNVCRYHQRRTDGVLASIKLYHCQVAAVTPPPSAPFPVGGSLRS</sequence>
<dbReference type="OrthoDB" id="2668416at2759"/>
<accession>A0A9Q1E6Y6</accession>
<evidence type="ECO:0000313" key="1">
    <source>
        <dbReference type="EMBL" id="KAJ8333393.1"/>
    </source>
</evidence>
<dbReference type="AlphaFoldDB" id="A0A9Q1E6Y6"/>
<dbReference type="EMBL" id="JAINUF010000023">
    <property type="protein sequence ID" value="KAJ8333393.1"/>
    <property type="molecule type" value="Genomic_DNA"/>
</dbReference>
<organism evidence="1 2">
    <name type="scientific">Synaphobranchus kaupii</name>
    <name type="common">Kaup's arrowtooth eel</name>
    <dbReference type="NCBI Taxonomy" id="118154"/>
    <lineage>
        <taxon>Eukaryota</taxon>
        <taxon>Metazoa</taxon>
        <taxon>Chordata</taxon>
        <taxon>Craniata</taxon>
        <taxon>Vertebrata</taxon>
        <taxon>Euteleostomi</taxon>
        <taxon>Actinopterygii</taxon>
        <taxon>Neopterygii</taxon>
        <taxon>Teleostei</taxon>
        <taxon>Anguilliformes</taxon>
        <taxon>Synaphobranchidae</taxon>
        <taxon>Synaphobranchus</taxon>
    </lineage>
</organism>
<evidence type="ECO:0008006" key="3">
    <source>
        <dbReference type="Google" id="ProtNLM"/>
    </source>
</evidence>
<comment type="caution">
    <text evidence="1">The sequence shown here is derived from an EMBL/GenBank/DDBJ whole genome shotgun (WGS) entry which is preliminary data.</text>
</comment>
<evidence type="ECO:0000313" key="2">
    <source>
        <dbReference type="Proteomes" id="UP001152622"/>
    </source>
</evidence>
<name>A0A9Q1E6Y6_SYNKA</name>
<gene>
    <name evidence="1" type="ORF">SKAU_G00414010</name>
</gene>
<proteinExistence type="predicted"/>
<keyword evidence="2" id="KW-1185">Reference proteome</keyword>
<reference evidence="1" key="1">
    <citation type="journal article" date="2023" name="Science">
        <title>Genome structures resolve the early diversification of teleost fishes.</title>
        <authorList>
            <person name="Parey E."/>
            <person name="Louis A."/>
            <person name="Montfort J."/>
            <person name="Bouchez O."/>
            <person name="Roques C."/>
            <person name="Iampietro C."/>
            <person name="Lluch J."/>
            <person name="Castinel A."/>
            <person name="Donnadieu C."/>
            <person name="Desvignes T."/>
            <person name="Floi Bucao C."/>
            <person name="Jouanno E."/>
            <person name="Wen M."/>
            <person name="Mejri S."/>
            <person name="Dirks R."/>
            <person name="Jansen H."/>
            <person name="Henkel C."/>
            <person name="Chen W.J."/>
            <person name="Zahm M."/>
            <person name="Cabau C."/>
            <person name="Klopp C."/>
            <person name="Thompson A.W."/>
            <person name="Robinson-Rechavi M."/>
            <person name="Braasch I."/>
            <person name="Lecointre G."/>
            <person name="Bobe J."/>
            <person name="Postlethwait J.H."/>
            <person name="Berthelot C."/>
            <person name="Roest Crollius H."/>
            <person name="Guiguen Y."/>
        </authorList>
    </citation>
    <scope>NUCLEOTIDE SEQUENCE</scope>
    <source>
        <strain evidence="1">WJC10195</strain>
    </source>
</reference>